<accession>A0ABT3NZH4</accession>
<evidence type="ECO:0000313" key="2">
    <source>
        <dbReference type="EMBL" id="MCW8087526.1"/>
    </source>
</evidence>
<feature type="compositionally biased region" description="Pro residues" evidence="1">
    <location>
        <begin position="193"/>
        <end position="202"/>
    </location>
</feature>
<dbReference type="Proteomes" id="UP001526430">
    <property type="component" value="Unassembled WGS sequence"/>
</dbReference>
<proteinExistence type="predicted"/>
<keyword evidence="3" id="KW-1185">Reference proteome</keyword>
<name>A0ABT3NZH4_9PROT</name>
<comment type="caution">
    <text evidence="2">The sequence shown here is derived from an EMBL/GenBank/DDBJ whole genome shotgun (WGS) entry which is preliminary data.</text>
</comment>
<gene>
    <name evidence="2" type="ORF">OF850_18015</name>
</gene>
<dbReference type="RefSeq" id="WP_301591735.1">
    <property type="nucleotide sequence ID" value="NZ_JAPFQI010000018.1"/>
</dbReference>
<evidence type="ECO:0000313" key="3">
    <source>
        <dbReference type="Proteomes" id="UP001526430"/>
    </source>
</evidence>
<evidence type="ECO:0000256" key="1">
    <source>
        <dbReference type="SAM" id="MobiDB-lite"/>
    </source>
</evidence>
<sequence>MLILADRTGPDGREAPYADYLLAAGIAVIQLGSDAPEEALPLLSMPGLLTLVRHLAPVKLDISRIGLLGFGAGGRAVLAVSEGPAAALYPACRGLLPARRAAPTLLLHPDDPGEAVACLQVDPRAQAVALATHGWDHAQGLSAGATAMLPHPDGTRARVFARSNGGATQDSVALVVRHFRDAFGPMDREGSPPRIPHSDPYP</sequence>
<reference evidence="2 3" key="1">
    <citation type="submission" date="2022-10" db="EMBL/GenBank/DDBJ databases">
        <title>Roseococcus glaciei nov., sp. nov., isolated from glacier.</title>
        <authorList>
            <person name="Liu Q."/>
            <person name="Xin Y.-H."/>
        </authorList>
    </citation>
    <scope>NUCLEOTIDE SEQUENCE [LARGE SCALE GENOMIC DNA]</scope>
    <source>
        <strain evidence="2 3">MDT2-1-1</strain>
    </source>
</reference>
<evidence type="ECO:0008006" key="4">
    <source>
        <dbReference type="Google" id="ProtNLM"/>
    </source>
</evidence>
<feature type="region of interest" description="Disordered" evidence="1">
    <location>
        <begin position="183"/>
        <end position="202"/>
    </location>
</feature>
<dbReference type="EMBL" id="JAPFQI010000018">
    <property type="protein sequence ID" value="MCW8087526.1"/>
    <property type="molecule type" value="Genomic_DNA"/>
</dbReference>
<organism evidence="2 3">
    <name type="scientific">Sabulicella glaciei</name>
    <dbReference type="NCBI Taxonomy" id="2984948"/>
    <lineage>
        <taxon>Bacteria</taxon>
        <taxon>Pseudomonadati</taxon>
        <taxon>Pseudomonadota</taxon>
        <taxon>Alphaproteobacteria</taxon>
        <taxon>Acetobacterales</taxon>
        <taxon>Acetobacteraceae</taxon>
        <taxon>Sabulicella</taxon>
    </lineage>
</organism>
<protein>
    <recommendedName>
        <fullName evidence="4">Dienelactone hydrolase domain-containing protein</fullName>
    </recommendedName>
</protein>